<keyword evidence="2 9" id="KW-0479">Metal-binding</keyword>
<comment type="cofactor">
    <cofactor evidence="9">
        <name>iron-sulfur cluster</name>
        <dbReference type="ChEBI" id="CHEBI:30408"/>
    </cofactor>
</comment>
<evidence type="ECO:0000313" key="11">
    <source>
        <dbReference type="EMBL" id="KGN83845.1"/>
    </source>
</evidence>
<dbReference type="GO" id="GO:0051536">
    <property type="term" value="F:iron-sulfur cluster binding"/>
    <property type="evidence" value="ECO:0007669"/>
    <property type="project" value="UniProtKB-KW"/>
</dbReference>
<dbReference type="GO" id="GO:0004527">
    <property type="term" value="F:exonuclease activity"/>
    <property type="evidence" value="ECO:0007669"/>
    <property type="project" value="UniProtKB-KW"/>
</dbReference>
<dbReference type="Pfam" id="PF01930">
    <property type="entry name" value="Cas_Cas4"/>
    <property type="match status" value="1"/>
</dbReference>
<accession>A0A0A2F1E9</accession>
<gene>
    <name evidence="11" type="ORF">HR08_10350</name>
</gene>
<evidence type="ECO:0000256" key="1">
    <source>
        <dbReference type="ARBA" id="ARBA00022722"/>
    </source>
</evidence>
<keyword evidence="3 9" id="KW-0378">Hydrolase</keyword>
<feature type="domain" description="DUF83" evidence="10">
    <location>
        <begin position="5"/>
        <end position="165"/>
    </location>
</feature>
<dbReference type="GO" id="GO:0051607">
    <property type="term" value="P:defense response to virus"/>
    <property type="evidence" value="ECO:0007669"/>
    <property type="project" value="UniProtKB-KW"/>
</dbReference>
<comment type="caution">
    <text evidence="11">The sequence shown here is derived from an EMBL/GenBank/DDBJ whole genome shotgun (WGS) entry which is preliminary data.</text>
</comment>
<dbReference type="STRING" id="111105.HR09_00780"/>
<evidence type="ECO:0000256" key="4">
    <source>
        <dbReference type="ARBA" id="ARBA00022839"/>
    </source>
</evidence>
<dbReference type="AlphaFoldDB" id="A0A0A2F1E9"/>
<organism evidence="11 12">
    <name type="scientific">Porphyromonas gulae</name>
    <dbReference type="NCBI Taxonomy" id="111105"/>
    <lineage>
        <taxon>Bacteria</taxon>
        <taxon>Pseudomonadati</taxon>
        <taxon>Bacteroidota</taxon>
        <taxon>Bacteroidia</taxon>
        <taxon>Bacteroidales</taxon>
        <taxon>Porphyromonadaceae</taxon>
        <taxon>Porphyromonas</taxon>
    </lineage>
</organism>
<evidence type="ECO:0000259" key="10">
    <source>
        <dbReference type="Pfam" id="PF01930"/>
    </source>
</evidence>
<protein>
    <recommendedName>
        <fullName evidence="9">CRISPR-associated exonuclease Cas4</fullName>
        <ecNumber evidence="9">3.1.12.1</ecNumber>
    </recommendedName>
</protein>
<dbReference type="EMBL" id="JRAI01000082">
    <property type="protein sequence ID" value="KGN83845.1"/>
    <property type="molecule type" value="Genomic_DNA"/>
</dbReference>
<comment type="similarity">
    <text evidence="9">Belongs to the CRISPR-associated exonuclease Cas4 family.</text>
</comment>
<evidence type="ECO:0000256" key="3">
    <source>
        <dbReference type="ARBA" id="ARBA00022801"/>
    </source>
</evidence>
<dbReference type="InterPro" id="IPR011604">
    <property type="entry name" value="PDDEXK-like_dom_sf"/>
</dbReference>
<dbReference type="Proteomes" id="UP000030130">
    <property type="component" value="Unassembled WGS sequence"/>
</dbReference>
<dbReference type="InterPro" id="IPR022765">
    <property type="entry name" value="Dna2/Cas4_DUF83"/>
</dbReference>
<evidence type="ECO:0000256" key="7">
    <source>
        <dbReference type="ARBA" id="ARBA00023118"/>
    </source>
</evidence>
<dbReference type="GO" id="GO:0046872">
    <property type="term" value="F:metal ion binding"/>
    <property type="evidence" value="ECO:0007669"/>
    <property type="project" value="UniProtKB-KW"/>
</dbReference>
<keyword evidence="1 9" id="KW-0540">Nuclease</keyword>
<dbReference type="eggNOG" id="COG1468">
    <property type="taxonomic scope" value="Bacteria"/>
</dbReference>
<keyword evidence="7 9" id="KW-0051">Antiviral defense</keyword>
<comment type="function">
    <text evidence="9">CRISPR (clustered regularly interspaced short palindromic repeat) is an adaptive immune system that provides protection against mobile genetic elements (viruses, transposable elements and conjugative plasmids). CRISPR clusters contain sequences complementary to antecedent mobile elements and target invading nucleic acids. CRISPR clusters are transcribed and processed into CRISPR RNA (crRNA).</text>
</comment>
<evidence type="ECO:0000256" key="6">
    <source>
        <dbReference type="ARBA" id="ARBA00023014"/>
    </source>
</evidence>
<evidence type="ECO:0000256" key="8">
    <source>
        <dbReference type="ARBA" id="ARBA00023211"/>
    </source>
</evidence>
<evidence type="ECO:0000313" key="12">
    <source>
        <dbReference type="Proteomes" id="UP000030130"/>
    </source>
</evidence>
<keyword evidence="6 9" id="KW-0411">Iron-sulfur</keyword>
<dbReference type="PANTHER" id="PTHR37168">
    <property type="entry name" value="CRISPR-ASSOCIATED EXONUCLEASE CAS4"/>
    <property type="match status" value="1"/>
</dbReference>
<comment type="cofactor">
    <cofactor evidence="9">
        <name>Mg(2+)</name>
        <dbReference type="ChEBI" id="CHEBI:18420"/>
    </cofactor>
    <cofactor evidence="9">
        <name>Mn(2+)</name>
        <dbReference type="ChEBI" id="CHEBI:29035"/>
    </cofactor>
    <text evidence="9">Mg(2+) or Mn(2+) required for ssDNA cleavage activity.</text>
</comment>
<keyword evidence="4 9" id="KW-0269">Exonuclease</keyword>
<reference evidence="11 12" key="1">
    <citation type="submission" date="2014-08" db="EMBL/GenBank/DDBJ databases">
        <title>Porphyromonas gulae strain:COT-052_OH1451 Genome sequencing.</title>
        <authorList>
            <person name="Wallis C."/>
            <person name="Deusch O."/>
            <person name="O'Flynn C."/>
            <person name="Davis I."/>
            <person name="Jospin G."/>
            <person name="Darling A.E."/>
            <person name="Coil D.A."/>
            <person name="Alexiev A."/>
            <person name="Horsfall A."/>
            <person name="Kirkwood N."/>
            <person name="Harris S."/>
            <person name="Eisen J.A."/>
        </authorList>
    </citation>
    <scope>NUCLEOTIDE SEQUENCE [LARGE SCALE GENOMIC DNA]</scope>
    <source>
        <strain evidence="12">COT-052 OH1451</strain>
    </source>
</reference>
<dbReference type="PANTHER" id="PTHR37168:SF1">
    <property type="entry name" value="CRISPR-ASSOCIATED EXONUCLEASE CAS4"/>
    <property type="match status" value="1"/>
</dbReference>
<proteinExistence type="inferred from homology"/>
<dbReference type="Gene3D" id="3.90.320.10">
    <property type="match status" value="1"/>
</dbReference>
<evidence type="ECO:0000256" key="2">
    <source>
        <dbReference type="ARBA" id="ARBA00022723"/>
    </source>
</evidence>
<dbReference type="EC" id="3.1.12.1" evidence="9"/>
<evidence type="ECO:0000256" key="9">
    <source>
        <dbReference type="RuleBase" id="RU365022"/>
    </source>
</evidence>
<name>A0A0A2F1E9_9PORP</name>
<keyword evidence="8 9" id="KW-0464">Manganese</keyword>
<evidence type="ECO:0000256" key="5">
    <source>
        <dbReference type="ARBA" id="ARBA00023004"/>
    </source>
</evidence>
<dbReference type="NCBIfam" id="TIGR00372">
    <property type="entry name" value="cas4"/>
    <property type="match status" value="1"/>
</dbReference>
<keyword evidence="5 9" id="KW-0408">Iron</keyword>
<dbReference type="RefSeq" id="WP_039422231.1">
    <property type="nucleotide sequence ID" value="NZ_JRAI01000082.1"/>
</dbReference>
<sequence>MAIITGTHFNYHQVCRRKLWLFSAGITMEHTSDLVYEGKLIHETTYQQRPERYQELELDGIKIDFYDAKNRVVHEVKKSNKISPAHRLQLLYYLYVLERNGVSGATGILEYPTLRKKEEVILSDIDRERIREIEQEILQIISHEDCPPVIDSGICKNCSYYEFCFSGEEQ</sequence>
<dbReference type="OrthoDB" id="9794720at2"/>
<dbReference type="InterPro" id="IPR013343">
    <property type="entry name" value="CRISPR-assoc_prot_Cas4"/>
</dbReference>